<protein>
    <submittedName>
        <fullName evidence="2">Uncharacterized protein LOC118418110</fullName>
    </submittedName>
</protein>
<dbReference type="RefSeq" id="XP_035679832.1">
    <property type="nucleotide sequence ID" value="XM_035823939.1"/>
</dbReference>
<proteinExistence type="predicted"/>
<evidence type="ECO:0000313" key="1">
    <source>
        <dbReference type="Proteomes" id="UP000001554"/>
    </source>
</evidence>
<dbReference type="KEGG" id="bfo:118418110"/>
<accession>A0A9J7MSZ8</accession>
<gene>
    <name evidence="2" type="primary">LOC118418110</name>
</gene>
<evidence type="ECO:0000313" key="2">
    <source>
        <dbReference type="RefSeq" id="XP_035679832.1"/>
    </source>
</evidence>
<reference evidence="2" key="2">
    <citation type="submission" date="2025-08" db="UniProtKB">
        <authorList>
            <consortium name="RefSeq"/>
        </authorList>
    </citation>
    <scope>IDENTIFICATION</scope>
    <source>
        <strain evidence="2">S238N-H82</strain>
        <tissue evidence="2">Testes</tissue>
    </source>
</reference>
<name>A0A9J7MSZ8_BRAFL</name>
<reference evidence="1" key="1">
    <citation type="journal article" date="2020" name="Nat. Ecol. Evol.">
        <title>Deeply conserved synteny resolves early events in vertebrate evolution.</title>
        <authorList>
            <person name="Simakov O."/>
            <person name="Marletaz F."/>
            <person name="Yue J.X."/>
            <person name="O'Connell B."/>
            <person name="Jenkins J."/>
            <person name="Brandt A."/>
            <person name="Calef R."/>
            <person name="Tung C.H."/>
            <person name="Huang T.K."/>
            <person name="Schmutz J."/>
            <person name="Satoh N."/>
            <person name="Yu J.K."/>
            <person name="Putnam N.H."/>
            <person name="Green R.E."/>
            <person name="Rokhsar D.S."/>
        </authorList>
    </citation>
    <scope>NUCLEOTIDE SEQUENCE [LARGE SCALE GENOMIC DNA]</scope>
    <source>
        <strain evidence="1">S238N-H82</strain>
    </source>
</reference>
<dbReference type="GeneID" id="118418110"/>
<keyword evidence="1" id="KW-1185">Reference proteome</keyword>
<organism evidence="1 2">
    <name type="scientific">Branchiostoma floridae</name>
    <name type="common">Florida lancelet</name>
    <name type="synonym">Amphioxus</name>
    <dbReference type="NCBI Taxonomy" id="7739"/>
    <lineage>
        <taxon>Eukaryota</taxon>
        <taxon>Metazoa</taxon>
        <taxon>Chordata</taxon>
        <taxon>Cephalochordata</taxon>
        <taxon>Leptocardii</taxon>
        <taxon>Amphioxiformes</taxon>
        <taxon>Branchiostomatidae</taxon>
        <taxon>Branchiostoma</taxon>
    </lineage>
</organism>
<sequence length="338" mass="37811">MSYTKHAEVTYATSSVLQAQSSSREIVAIDTSFDISFGVTDEVKDLIDVDSPDMSPIEQLEQKEKEQERLKSRIKGETMQFLDLLETAAGKLLDEALPRGEGAHIRSDGVFTAVRKGIPDVGTIPIDRDIGTIVLTKKDGLPEDASITVVMFDDDPFVWSEDSAEVSSPVVMMTITKDTDVHGGQSLNDAASSLQPNITVGLRSMVQFGTTDDTEKQHHETLPTSYRQNLDDAKKSFPLTKPSSHDTNMTYHALYTEKGGQVPFLRFSVDDVDTELQVYVRFHYFPTEEEYDYTTTVKAPEVTDYDGFEMPYGLVYSNFTFPFVPEVERYQTVVSDDC</sequence>
<dbReference type="AlphaFoldDB" id="A0A9J7MSZ8"/>
<dbReference type="Proteomes" id="UP000001554">
    <property type="component" value="Chromosome 6"/>
</dbReference>